<gene>
    <name evidence="2" type="ORF">GCM10009809_17950</name>
</gene>
<feature type="region of interest" description="Disordered" evidence="1">
    <location>
        <begin position="48"/>
        <end position="71"/>
    </location>
</feature>
<name>A0ABN2JCL8_9MICO</name>
<proteinExistence type="predicted"/>
<evidence type="ECO:0000313" key="2">
    <source>
        <dbReference type="EMBL" id="GAA1722594.1"/>
    </source>
</evidence>
<organism evidence="2 3">
    <name type="scientific">Isoptericola hypogeus</name>
    <dbReference type="NCBI Taxonomy" id="300179"/>
    <lineage>
        <taxon>Bacteria</taxon>
        <taxon>Bacillati</taxon>
        <taxon>Actinomycetota</taxon>
        <taxon>Actinomycetes</taxon>
        <taxon>Micrococcales</taxon>
        <taxon>Promicromonosporaceae</taxon>
        <taxon>Isoptericola</taxon>
    </lineage>
</organism>
<evidence type="ECO:0000256" key="1">
    <source>
        <dbReference type="SAM" id="MobiDB-lite"/>
    </source>
</evidence>
<protein>
    <submittedName>
        <fullName evidence="2">Uncharacterized protein</fullName>
    </submittedName>
</protein>
<dbReference type="Proteomes" id="UP001501138">
    <property type="component" value="Unassembled WGS sequence"/>
</dbReference>
<feature type="region of interest" description="Disordered" evidence="1">
    <location>
        <begin position="1"/>
        <end position="24"/>
    </location>
</feature>
<keyword evidence="3" id="KW-1185">Reference proteome</keyword>
<comment type="caution">
    <text evidence="2">The sequence shown here is derived from an EMBL/GenBank/DDBJ whole genome shotgun (WGS) entry which is preliminary data.</text>
</comment>
<sequence>MVPPPADAEPSDPQPDSVRAAAPASATAARVVLVVFMTSPVVALRVGAATGADQESGSPRRRGGPGKVNDA</sequence>
<accession>A0ABN2JCL8</accession>
<dbReference type="EMBL" id="BAAAPM010000003">
    <property type="protein sequence ID" value="GAA1722594.1"/>
    <property type="molecule type" value="Genomic_DNA"/>
</dbReference>
<reference evidence="2 3" key="1">
    <citation type="journal article" date="2019" name="Int. J. Syst. Evol. Microbiol.">
        <title>The Global Catalogue of Microorganisms (GCM) 10K type strain sequencing project: providing services to taxonomists for standard genome sequencing and annotation.</title>
        <authorList>
            <consortium name="The Broad Institute Genomics Platform"/>
            <consortium name="The Broad Institute Genome Sequencing Center for Infectious Disease"/>
            <person name="Wu L."/>
            <person name="Ma J."/>
        </authorList>
    </citation>
    <scope>NUCLEOTIDE SEQUENCE [LARGE SCALE GENOMIC DNA]</scope>
    <source>
        <strain evidence="2 3">JCM 15589</strain>
    </source>
</reference>
<evidence type="ECO:0000313" key="3">
    <source>
        <dbReference type="Proteomes" id="UP001501138"/>
    </source>
</evidence>